<protein>
    <submittedName>
        <fullName evidence="3">Uncharacterized protein</fullName>
    </submittedName>
</protein>
<feature type="transmembrane region" description="Helical" evidence="2">
    <location>
        <begin position="114"/>
        <end position="136"/>
    </location>
</feature>
<dbReference type="GeneID" id="96007660"/>
<keyword evidence="2" id="KW-0812">Transmembrane</keyword>
<accession>A0AB34KJE9</accession>
<gene>
    <name evidence="3" type="ORF">WHR41_06217</name>
</gene>
<keyword evidence="2" id="KW-1133">Transmembrane helix</keyword>
<dbReference type="AlphaFoldDB" id="A0AB34KJE9"/>
<sequence length="431" mass="45092">MDSCAPLDTTIITMREAANAAINYLVGMPAAHKALLAWALVTGAVIIAAVYISISLGDEFCLFSPEGEEDDDDDDDAASGLLVSGLLAVAYEAASGHISGFLQTLQDTPLLRLVLLPLLLVICGRAIGCGVMGWYLGDEVGSMPTKMESKRAASATSCGSLAASGNAAADSSTKAPGMGAFQSVQDLLADFDARDKVVENTLLELQRSLEEDQRTLGDAQTADDEESDEAFYTPAEVSDEEAEPESVNALTWPAEVADEEARPTPAAAVTGLQHSCHAVSEPWTPADYREKPAAAPFLPPRMKPAAPSVPRGKQALNPGAQRWTPPAGPTTATGKGNAISTPAPMPLNVGLAASMHAGPALNPGKAKQQERRKGPAAAPSISPHKKLAVNPGVKRWVVPTSVLEDKQEYMDFKPEPLPTTNGGLAASKHAR</sequence>
<feature type="region of interest" description="Disordered" evidence="1">
    <location>
        <begin position="212"/>
        <end position="248"/>
    </location>
</feature>
<dbReference type="EMBL" id="JAAQHG020000022">
    <property type="protein sequence ID" value="KAL1584923.1"/>
    <property type="molecule type" value="Genomic_DNA"/>
</dbReference>
<evidence type="ECO:0000313" key="4">
    <source>
        <dbReference type="Proteomes" id="UP000803884"/>
    </source>
</evidence>
<feature type="transmembrane region" description="Helical" evidence="2">
    <location>
        <begin position="35"/>
        <end position="57"/>
    </location>
</feature>
<evidence type="ECO:0000313" key="3">
    <source>
        <dbReference type="EMBL" id="KAL1584923.1"/>
    </source>
</evidence>
<feature type="compositionally biased region" description="Low complexity" evidence="1">
    <location>
        <begin position="329"/>
        <end position="338"/>
    </location>
</feature>
<feature type="transmembrane region" description="Helical" evidence="2">
    <location>
        <begin position="77"/>
        <end position="102"/>
    </location>
</feature>
<evidence type="ECO:0000256" key="2">
    <source>
        <dbReference type="SAM" id="Phobius"/>
    </source>
</evidence>
<feature type="region of interest" description="Disordered" evidence="1">
    <location>
        <begin position="407"/>
        <end position="431"/>
    </location>
</feature>
<dbReference type="Proteomes" id="UP000803884">
    <property type="component" value="Unassembled WGS sequence"/>
</dbReference>
<organism evidence="3 4">
    <name type="scientific">Cladosporium halotolerans</name>
    <dbReference type="NCBI Taxonomy" id="1052096"/>
    <lineage>
        <taxon>Eukaryota</taxon>
        <taxon>Fungi</taxon>
        <taxon>Dikarya</taxon>
        <taxon>Ascomycota</taxon>
        <taxon>Pezizomycotina</taxon>
        <taxon>Dothideomycetes</taxon>
        <taxon>Dothideomycetidae</taxon>
        <taxon>Cladosporiales</taxon>
        <taxon>Cladosporiaceae</taxon>
        <taxon>Cladosporium</taxon>
    </lineage>
</organism>
<feature type="region of interest" description="Disordered" evidence="1">
    <location>
        <begin position="294"/>
        <end position="395"/>
    </location>
</feature>
<dbReference type="RefSeq" id="XP_069228029.1">
    <property type="nucleotide sequence ID" value="XM_069374822.1"/>
</dbReference>
<reference evidence="3 4" key="1">
    <citation type="journal article" date="2020" name="Microbiol. Resour. Announc.">
        <title>Draft Genome Sequence of a Cladosporium Species Isolated from the Mesophotic Ascidian Didemnum maculosum.</title>
        <authorList>
            <person name="Gioti A."/>
            <person name="Siaperas R."/>
            <person name="Nikolaivits E."/>
            <person name="Le Goff G."/>
            <person name="Ouazzani J."/>
            <person name="Kotoulas G."/>
            <person name="Topakas E."/>
        </authorList>
    </citation>
    <scope>NUCLEOTIDE SEQUENCE [LARGE SCALE GENOMIC DNA]</scope>
    <source>
        <strain evidence="3 4">TM138-S3</strain>
    </source>
</reference>
<keyword evidence="4" id="KW-1185">Reference proteome</keyword>
<evidence type="ECO:0000256" key="1">
    <source>
        <dbReference type="SAM" id="MobiDB-lite"/>
    </source>
</evidence>
<keyword evidence="2" id="KW-0472">Membrane</keyword>
<name>A0AB34KJE9_9PEZI</name>
<comment type="caution">
    <text evidence="3">The sequence shown here is derived from an EMBL/GenBank/DDBJ whole genome shotgun (WGS) entry which is preliminary data.</text>
</comment>
<proteinExistence type="predicted"/>